<proteinExistence type="predicted"/>
<evidence type="ECO:0000313" key="1">
    <source>
        <dbReference type="EMBL" id="SFZ80672.1"/>
    </source>
</evidence>
<sequence>MKKTLLFLCLMYASLSFSQRLDRKIAQSSDLVVSINGNNILDLLDIHLFDNSSFGKKVLKSVNRKRKEKVNSVADIGFSLKNKSYYAFKQTDSINYHTFVMNLNSANDFEKVIGESKQKKIIKENGINILQNTKDITIWNDHTLLLVIADRSYSYFRKNKERLIKSHVWESKSFYKLKKHLAKKWTKEYALNSFNEKNKSIRNNSSYLKSINKKAIASLWIRSYSDLVNSALKKNMGFLLKKLANDKDTLKNKYTVESMVAHLFVNKNDITFSTEIFFNNALAKSLRKIYNSKLNKSFLNYIDTNKALSYLSFSINTSNLLKEYPNIIVNTYGSLFPKIKEEATVASDLINLFLDEEAIGKLVTGDAVLILNDLKEEEVNYTTYDYDKDFKKTENVKTKKELRPSFLFMLGTENKDLITKLSLLSAKHNTTTTYDKYFKVSSLKEKLPIDLFFTTKDGIFFVTNSEKQIKDIANDTFVSNVKKHQSLLRKNSSVAYIDINGILAKLPSNSNSYEVKLATKVMTTFKEVYITTGSVKGKRMKSELKINLKESSKNPLEVLLDLFEDIK</sequence>
<gene>
    <name evidence="1" type="ORF">MARIT_0741</name>
</gene>
<dbReference type="RefSeq" id="WP_157926183.1">
    <property type="nucleotide sequence ID" value="NZ_CP138495.1"/>
</dbReference>
<dbReference type="AlphaFoldDB" id="A0A2H1E768"/>
<dbReference type="STRING" id="1349785.GCA_000509405_01574"/>
<dbReference type="KEGG" id="tmar:MARIT_0741"/>
<dbReference type="GeneID" id="47722316"/>
<dbReference type="Proteomes" id="UP000231564">
    <property type="component" value="Chromosome MARIT"/>
</dbReference>
<evidence type="ECO:0000313" key="2">
    <source>
        <dbReference type="Proteomes" id="UP000231564"/>
    </source>
</evidence>
<protein>
    <submittedName>
        <fullName evidence="1">Uncharacterized protein</fullName>
    </submittedName>
</protein>
<organism evidence="1 2">
    <name type="scientific">Tenacibaculum maritimum NCIMB 2154</name>
    <dbReference type="NCBI Taxonomy" id="1349785"/>
    <lineage>
        <taxon>Bacteria</taxon>
        <taxon>Pseudomonadati</taxon>
        <taxon>Bacteroidota</taxon>
        <taxon>Flavobacteriia</taxon>
        <taxon>Flavobacteriales</taxon>
        <taxon>Flavobacteriaceae</taxon>
        <taxon>Tenacibaculum</taxon>
    </lineage>
</organism>
<dbReference type="OrthoDB" id="1288644at2"/>
<accession>A0A2H1E768</accession>
<reference evidence="1 2" key="1">
    <citation type="submission" date="2016-11" db="EMBL/GenBank/DDBJ databases">
        <authorList>
            <person name="Jaros S."/>
            <person name="Januszkiewicz K."/>
            <person name="Wedrychowicz H."/>
        </authorList>
    </citation>
    <scope>NUCLEOTIDE SEQUENCE [LARGE SCALE GENOMIC DNA]</scope>
    <source>
        <strain evidence="1">NCIMB 2154T</strain>
    </source>
</reference>
<keyword evidence="2" id="KW-1185">Reference proteome</keyword>
<dbReference type="EMBL" id="LT634361">
    <property type="protein sequence ID" value="SFZ80672.1"/>
    <property type="molecule type" value="Genomic_DNA"/>
</dbReference>
<name>A0A2H1E768_9FLAO</name>